<evidence type="ECO:0000313" key="4">
    <source>
        <dbReference type="RefSeq" id="XP_021322664.2"/>
    </source>
</evidence>
<keyword evidence="3" id="KW-1185">Reference proteome</keyword>
<dbReference type="InterPro" id="IPR016186">
    <property type="entry name" value="C-type_lectin-like/link_sf"/>
</dbReference>
<feature type="domain" description="C-type lectin" evidence="2">
    <location>
        <begin position="419"/>
        <end position="540"/>
    </location>
</feature>
<sequence>MLAILLMASMFCQGLSLVSYGDSFITAFPENLGFFYPFPLWNILKVTALYDNTKITILRTNSQQDFTIQKSGQTLRVYVSNVEVNQLGFWDLSVRVTSDKNITLVSVSQRGMSTQVNVIQPIVNLGTDYWIPLLDYPGYLETFKLPSLVSTDMRYSSFKLLIINAVNSQNNIIVVKKTSTDVEEETFSIDPYKLVQLQTNGSVLRVKSSSKVAVILTHPCVETADCNCNMIMNQILPAELQGQSFIVPSVFNVTKTMLLFTSENASTYFQNGNQFQASPSALVAFSDLQVSQLVNVSDRVSIRLISPGLVVEMISENSFSACFLLQFNGPNGQAVVIAETDSKDQVSTDSGILQASEWTAIAGTIYSSTVVTIPVQYATIWHPTSKIAVYMLEQMAAKIFYGCLALPICEKPDLHGCVLAPGTYIIGPDLLNWTKSREYCVDNVNQFACPLSKSILKDMADTLSAGDGQGWIGLRRSLLTTEWYWQDEYASQTTLSFVHWDDGQPVDPSRGLRTSVSLDPTKGYKWKSGRCCDTKKPVCYKRPAYLIPTQDWLAMYI</sequence>
<keyword evidence="1" id="KW-0732">Signal</keyword>
<reference evidence="4" key="1">
    <citation type="submission" date="2025-08" db="UniProtKB">
        <authorList>
            <consortium name="RefSeq"/>
        </authorList>
    </citation>
    <scope>IDENTIFICATION</scope>
    <source>
        <strain evidence="4">Tuebingen</strain>
        <tissue evidence="4">Fibroblasts and whole tissue</tissue>
    </source>
</reference>
<dbReference type="RefSeq" id="XP_021322664.2">
    <property type="nucleotide sequence ID" value="XM_021466989.3"/>
</dbReference>
<dbReference type="InterPro" id="IPR016187">
    <property type="entry name" value="CTDL_fold"/>
</dbReference>
<accession>A0A8M9PDT7</accession>
<dbReference type="InterPro" id="IPR035234">
    <property type="entry name" value="IgGFc-bd_N"/>
</dbReference>
<gene>
    <name evidence="4" type="primary">LOC100006870</name>
</gene>
<dbReference type="InterPro" id="IPR001304">
    <property type="entry name" value="C-type_lectin-like"/>
</dbReference>
<dbReference type="PANTHER" id="PTHR45784:SF3">
    <property type="entry name" value="C-TYPE LECTIN DOMAIN FAMILY 4 MEMBER K-LIKE-RELATED"/>
    <property type="match status" value="1"/>
</dbReference>
<proteinExistence type="predicted"/>
<dbReference type="SUPFAM" id="SSF56436">
    <property type="entry name" value="C-type lectin-like"/>
    <property type="match status" value="1"/>
</dbReference>
<dbReference type="PANTHER" id="PTHR45784">
    <property type="entry name" value="C-TYPE LECTIN DOMAIN FAMILY 20 MEMBER A-RELATED"/>
    <property type="match status" value="1"/>
</dbReference>
<dbReference type="CDD" id="cd00037">
    <property type="entry name" value="CLECT"/>
    <property type="match status" value="1"/>
</dbReference>
<feature type="signal peptide" evidence="1">
    <location>
        <begin position="1"/>
        <end position="16"/>
    </location>
</feature>
<evidence type="ECO:0000256" key="1">
    <source>
        <dbReference type="SAM" id="SignalP"/>
    </source>
</evidence>
<evidence type="ECO:0000259" key="2">
    <source>
        <dbReference type="PROSITE" id="PS50041"/>
    </source>
</evidence>
<dbReference type="PROSITE" id="PS50041">
    <property type="entry name" value="C_TYPE_LECTIN_2"/>
    <property type="match status" value="1"/>
</dbReference>
<organism evidence="3 4">
    <name type="scientific">Danio rerio</name>
    <name type="common">Zebrafish</name>
    <name type="synonym">Brachydanio rerio</name>
    <dbReference type="NCBI Taxonomy" id="7955"/>
    <lineage>
        <taxon>Eukaryota</taxon>
        <taxon>Metazoa</taxon>
        <taxon>Chordata</taxon>
        <taxon>Craniata</taxon>
        <taxon>Vertebrata</taxon>
        <taxon>Euteleostomi</taxon>
        <taxon>Actinopterygii</taxon>
        <taxon>Neopterygii</taxon>
        <taxon>Teleostei</taxon>
        <taxon>Ostariophysi</taxon>
        <taxon>Cypriniformes</taxon>
        <taxon>Danionidae</taxon>
        <taxon>Danioninae</taxon>
        <taxon>Danio</taxon>
    </lineage>
</organism>
<dbReference type="AlphaFoldDB" id="A0A8M9PDT7"/>
<feature type="chain" id="PRO_5044216699" description="C-type lectin domain-containing protein" evidence="1">
    <location>
        <begin position="17"/>
        <end position="557"/>
    </location>
</feature>
<evidence type="ECO:0000313" key="3">
    <source>
        <dbReference type="Proteomes" id="UP000000437"/>
    </source>
</evidence>
<dbReference type="GeneID" id="100006870"/>
<dbReference type="Pfam" id="PF00059">
    <property type="entry name" value="Lectin_C"/>
    <property type="match status" value="1"/>
</dbReference>
<dbReference type="KEGG" id="dre:100006870"/>
<name>A0A8M9PDT7_DANRE</name>
<dbReference type="OrthoDB" id="7357196at2759"/>
<protein>
    <recommendedName>
        <fullName evidence="2">C-type lectin domain-containing protein</fullName>
    </recommendedName>
</protein>
<dbReference type="Proteomes" id="UP000000437">
    <property type="component" value="Chromosome 16"/>
</dbReference>
<dbReference type="Gene3D" id="3.10.100.10">
    <property type="entry name" value="Mannose-Binding Protein A, subunit A"/>
    <property type="match status" value="1"/>
</dbReference>
<dbReference type="Pfam" id="PF17517">
    <property type="entry name" value="IgGFc_binding"/>
    <property type="match status" value="1"/>
</dbReference>